<organism evidence="10 11">
    <name type="scientific">Listeria kieliensis</name>
    <dbReference type="NCBI Taxonomy" id="1621700"/>
    <lineage>
        <taxon>Bacteria</taxon>
        <taxon>Bacillati</taxon>
        <taxon>Bacillota</taxon>
        <taxon>Bacilli</taxon>
        <taxon>Bacillales</taxon>
        <taxon>Listeriaceae</taxon>
        <taxon>Listeria</taxon>
    </lineage>
</organism>
<gene>
    <name evidence="10" type="ORF">UR08_04020</name>
</gene>
<dbReference type="Gene3D" id="3.55.40.20">
    <property type="entry name" value="Iron/manganese superoxide dismutase, C-terminal domain"/>
    <property type="match status" value="1"/>
</dbReference>
<dbReference type="Pfam" id="PF00081">
    <property type="entry name" value="Sod_Fe_N"/>
    <property type="match status" value="1"/>
</dbReference>
<feature type="binding site" evidence="6">
    <location>
        <position position="27"/>
    </location>
    <ligand>
        <name>Mn(2+)</name>
        <dbReference type="ChEBI" id="CHEBI:29035"/>
    </ligand>
</feature>
<dbReference type="PANTHER" id="PTHR43595:SF2">
    <property type="entry name" value="SMALL RIBOSOMAL SUBUNIT PROTEIN MS42"/>
    <property type="match status" value="1"/>
</dbReference>
<comment type="caution">
    <text evidence="10">The sequence shown here is derived from an EMBL/GenBank/DDBJ whole genome shotgun (WGS) entry which is preliminary data.</text>
</comment>
<evidence type="ECO:0000256" key="1">
    <source>
        <dbReference type="ARBA" id="ARBA00001936"/>
    </source>
</evidence>
<dbReference type="FunFam" id="1.10.287.990:FF:000001">
    <property type="entry name" value="Superoxide dismutase"/>
    <property type="match status" value="1"/>
</dbReference>
<evidence type="ECO:0000313" key="10">
    <source>
        <dbReference type="EMBL" id="RDX03040.1"/>
    </source>
</evidence>
<dbReference type="InterPro" id="IPR019831">
    <property type="entry name" value="Mn/Fe_SOD_N"/>
</dbReference>
<feature type="binding site" evidence="6">
    <location>
        <position position="168"/>
    </location>
    <ligand>
        <name>Mn(2+)</name>
        <dbReference type="ChEBI" id="CHEBI:29035"/>
    </ligand>
</feature>
<evidence type="ECO:0000256" key="7">
    <source>
        <dbReference type="RuleBase" id="RU000414"/>
    </source>
</evidence>
<evidence type="ECO:0000259" key="8">
    <source>
        <dbReference type="Pfam" id="PF00081"/>
    </source>
</evidence>
<evidence type="ECO:0000256" key="3">
    <source>
        <dbReference type="ARBA" id="ARBA00012682"/>
    </source>
</evidence>
<sequence length="202" mass="22733">MAYELPKLPYTYDALEPNFDKETMEIHYTKHHNTYVTKLNDAVKDYPELASKSVEDLVADLNSVPESIRTAVRNNGGGHANHSLFWTILSPNGGGEPAGALKEAIDSTFGSFDAFKEKFAAAAAARFGSGWAWLVLKDGKLEIISLPNQDSPLTEGYTPVLGLDVWEHAYYLKFQNRRPEYIDTFWNVVNWDEVARRFEAAK</sequence>
<dbReference type="InterPro" id="IPR001189">
    <property type="entry name" value="Mn/Fe_SOD"/>
</dbReference>
<evidence type="ECO:0000256" key="4">
    <source>
        <dbReference type="ARBA" id="ARBA00022723"/>
    </source>
</evidence>
<name>A0A3D8TVK7_9LIST</name>
<evidence type="ECO:0000256" key="2">
    <source>
        <dbReference type="ARBA" id="ARBA00008714"/>
    </source>
</evidence>
<dbReference type="EMBL" id="LARY01000001">
    <property type="protein sequence ID" value="RDX03040.1"/>
    <property type="molecule type" value="Genomic_DNA"/>
</dbReference>
<dbReference type="PROSITE" id="PS00088">
    <property type="entry name" value="SOD_MN"/>
    <property type="match status" value="1"/>
</dbReference>
<dbReference type="Gene3D" id="1.10.287.990">
    <property type="entry name" value="Fe,Mn superoxide dismutase (SOD) domain"/>
    <property type="match status" value="1"/>
</dbReference>
<dbReference type="InterPro" id="IPR019833">
    <property type="entry name" value="Mn/Fe_SOD_BS"/>
</dbReference>
<dbReference type="RefSeq" id="WP_036073760.1">
    <property type="nucleotide sequence ID" value="NZ_LARY01000001.1"/>
</dbReference>
<feature type="binding site" evidence="6">
    <location>
        <position position="82"/>
    </location>
    <ligand>
        <name>Mn(2+)</name>
        <dbReference type="ChEBI" id="CHEBI:29035"/>
    </ligand>
</feature>
<evidence type="ECO:0000259" key="9">
    <source>
        <dbReference type="Pfam" id="PF02777"/>
    </source>
</evidence>
<keyword evidence="11" id="KW-1185">Reference proteome</keyword>
<dbReference type="SUPFAM" id="SSF46609">
    <property type="entry name" value="Fe,Mn superoxide dismutase (SOD), N-terminal domain"/>
    <property type="match status" value="1"/>
</dbReference>
<comment type="cofactor">
    <cofactor evidence="1">
        <name>Mn(2+)</name>
        <dbReference type="ChEBI" id="CHEBI:29035"/>
    </cofactor>
</comment>
<dbReference type="InterPro" id="IPR036324">
    <property type="entry name" value="Mn/Fe_SOD_N_sf"/>
</dbReference>
<dbReference type="GO" id="GO:0005737">
    <property type="term" value="C:cytoplasm"/>
    <property type="evidence" value="ECO:0007669"/>
    <property type="project" value="TreeGrafter"/>
</dbReference>
<protein>
    <recommendedName>
        <fullName evidence="3 7">Superoxide dismutase</fullName>
        <ecNumber evidence="3 7">1.15.1.1</ecNumber>
    </recommendedName>
</protein>
<comment type="function">
    <text evidence="7">Destroys radicals which are normally produced within the cells and which are toxic to biological systems.</text>
</comment>
<dbReference type="GO" id="GO:0004784">
    <property type="term" value="F:superoxide dismutase activity"/>
    <property type="evidence" value="ECO:0007669"/>
    <property type="project" value="UniProtKB-EC"/>
</dbReference>
<dbReference type="InterPro" id="IPR036314">
    <property type="entry name" value="SOD_C_sf"/>
</dbReference>
<dbReference type="SUPFAM" id="SSF54719">
    <property type="entry name" value="Fe,Mn superoxide dismutase (SOD), C-terminal domain"/>
    <property type="match status" value="1"/>
</dbReference>
<reference evidence="11" key="1">
    <citation type="submission" date="2015-04" db="EMBL/GenBank/DDBJ databases">
        <authorList>
            <person name="Schardt J."/>
            <person name="Mueller-Herbst S."/>
            <person name="Scherer S."/>
            <person name="Huptas C."/>
        </authorList>
    </citation>
    <scope>NUCLEOTIDE SEQUENCE [LARGE SCALE GENOMIC DNA]</scope>
    <source>
        <strain evidence="11">Kiel-L1</strain>
    </source>
</reference>
<feature type="domain" description="Manganese/iron superoxide dismutase C-terminal" evidence="9">
    <location>
        <begin position="97"/>
        <end position="197"/>
    </location>
</feature>
<dbReference type="Pfam" id="PF02777">
    <property type="entry name" value="Sod_Fe_C"/>
    <property type="match status" value="1"/>
</dbReference>
<keyword evidence="5 7" id="KW-0560">Oxidoreductase</keyword>
<dbReference type="PIRSF" id="PIRSF000349">
    <property type="entry name" value="SODismutase"/>
    <property type="match status" value="1"/>
</dbReference>
<proteinExistence type="inferred from homology"/>
<evidence type="ECO:0000256" key="5">
    <source>
        <dbReference type="ARBA" id="ARBA00023002"/>
    </source>
</evidence>
<evidence type="ECO:0000256" key="6">
    <source>
        <dbReference type="PIRSR" id="PIRSR000349-1"/>
    </source>
</evidence>
<dbReference type="FunFam" id="3.55.40.20:FF:000001">
    <property type="entry name" value="Superoxide dismutase"/>
    <property type="match status" value="1"/>
</dbReference>
<dbReference type="Proteomes" id="UP000257055">
    <property type="component" value="Unassembled WGS sequence"/>
</dbReference>
<dbReference type="EC" id="1.15.1.1" evidence="3 7"/>
<accession>A0A3D8TVK7</accession>
<dbReference type="InterPro" id="IPR019832">
    <property type="entry name" value="Mn/Fe_SOD_C"/>
</dbReference>
<dbReference type="GO" id="GO:0046872">
    <property type="term" value="F:metal ion binding"/>
    <property type="evidence" value="ECO:0007669"/>
    <property type="project" value="UniProtKB-KW"/>
</dbReference>
<keyword evidence="4 6" id="KW-0479">Metal-binding</keyword>
<comment type="similarity">
    <text evidence="2 7">Belongs to the iron/manganese superoxide dismutase family.</text>
</comment>
<dbReference type="PANTHER" id="PTHR43595">
    <property type="entry name" value="37S RIBOSOMAL PROTEIN S26, MITOCHONDRIAL"/>
    <property type="match status" value="1"/>
</dbReference>
<dbReference type="PRINTS" id="PR01703">
    <property type="entry name" value="MNSODISMTASE"/>
</dbReference>
<feature type="domain" description="Manganese/iron superoxide dismutase N-terminal" evidence="8">
    <location>
        <begin position="2"/>
        <end position="90"/>
    </location>
</feature>
<dbReference type="AlphaFoldDB" id="A0A3D8TVK7"/>
<comment type="catalytic activity">
    <reaction evidence="7">
        <text>2 superoxide + 2 H(+) = H2O2 + O2</text>
        <dbReference type="Rhea" id="RHEA:20696"/>
        <dbReference type="ChEBI" id="CHEBI:15378"/>
        <dbReference type="ChEBI" id="CHEBI:15379"/>
        <dbReference type="ChEBI" id="CHEBI:16240"/>
        <dbReference type="ChEBI" id="CHEBI:18421"/>
        <dbReference type="EC" id="1.15.1.1"/>
    </reaction>
</comment>
<feature type="binding site" evidence="6">
    <location>
        <position position="164"/>
    </location>
    <ligand>
        <name>Mn(2+)</name>
        <dbReference type="ChEBI" id="CHEBI:29035"/>
    </ligand>
</feature>
<evidence type="ECO:0000313" key="11">
    <source>
        <dbReference type="Proteomes" id="UP000257055"/>
    </source>
</evidence>